<dbReference type="InterPro" id="IPR003439">
    <property type="entry name" value="ABC_transporter-like_ATP-bd"/>
</dbReference>
<dbReference type="InterPro" id="IPR027417">
    <property type="entry name" value="P-loop_NTPase"/>
</dbReference>
<dbReference type="GO" id="GO:0090374">
    <property type="term" value="P:oligopeptide export from mitochondrion"/>
    <property type="evidence" value="ECO:0007669"/>
    <property type="project" value="TreeGrafter"/>
</dbReference>
<keyword evidence="8" id="KW-1278">Translocase</keyword>
<organism evidence="16 17">
    <name type="scientific">Eptatretus burgeri</name>
    <name type="common">Inshore hagfish</name>
    <dbReference type="NCBI Taxonomy" id="7764"/>
    <lineage>
        <taxon>Eukaryota</taxon>
        <taxon>Metazoa</taxon>
        <taxon>Chordata</taxon>
        <taxon>Craniata</taxon>
        <taxon>Vertebrata</taxon>
        <taxon>Cyclostomata</taxon>
        <taxon>Myxini</taxon>
        <taxon>Myxiniformes</taxon>
        <taxon>Myxinidae</taxon>
        <taxon>Eptatretinae</taxon>
        <taxon>Eptatretus</taxon>
    </lineage>
</organism>
<feature type="transmembrane region" description="Helical" evidence="13">
    <location>
        <begin position="6"/>
        <end position="26"/>
    </location>
</feature>
<feature type="transmembrane region" description="Helical" evidence="13">
    <location>
        <begin position="104"/>
        <end position="124"/>
    </location>
</feature>
<dbReference type="PANTHER" id="PTHR43394:SF27">
    <property type="entry name" value="ATP-DEPENDENT TRANSLOCASE ABCB1-LIKE"/>
    <property type="match status" value="1"/>
</dbReference>
<evidence type="ECO:0000256" key="5">
    <source>
        <dbReference type="ARBA" id="ARBA00022737"/>
    </source>
</evidence>
<dbReference type="CDD" id="cd03249">
    <property type="entry name" value="ABC_MTABC3_MDL1_MDL2"/>
    <property type="match status" value="2"/>
</dbReference>
<evidence type="ECO:0000313" key="17">
    <source>
        <dbReference type="Proteomes" id="UP000694388"/>
    </source>
</evidence>
<dbReference type="OMA" id="GYFRLAM"/>
<sequence length="1121" mass="123923">MIAIYFVAIGICVFFAATIQVSTWLFTATRQTRRIQAKYFHAILYQDMSWFDSQKIGELSTRMSEDINIIHDGIGDKIALLVQVLATFFGGIVIGFIYGWKLTLVILATSPLIAISLALLTKLLSSLTKKELKSYAKAGAVAEQVFTAIRTVLAFSGQKKAIDKYNANLMEAKNMGLKKAVVAYLVLGLFQLLIFASYGLGFWYGTKLVLEEPQNYTIGRVLIVFFNVLIGTISLAQGFTNLKKISQAQGAAFEVYKTIEKVRWSTRAIPMFLIFFVKRCVLKGLNLRVPRGKTIALVGSSGCGKSTTIQLLQRFYDPGNGKIFVDGHDIRSLNIRWLRENIGVVSQEPILFATTIAENIRYGRLNVTLHEMEQAAREANAYDFIMALPDKFETMVGERGAQLSGGQKQRIAIARALVRNPRILLLDEATSALDAESEAIVQSALDKARKGRTTIVIAHRLSTVRMADLIAGFADGAIVELGTHDELMARHGVYFQLVTQNECADPGRERTSSCHDQEPDSLRQKRKESAATRTKVACGDDREREEDVPQMSFWKILAWNKPELVLILFGLFASILNGGVPPAFGFFFGKIIGVRMTLHIYTNVVRVLKFFFMFLLFFFMLQGYMFGRSGELLTMRLRSQVFKAMMRQEMSWFDDHRHGVGVLTTRLATDASQVQGASGVQIGLAFQTIASLATGIILAFIHGWQLTLLILAMIPLVTVGAFIQLRAFTGSAGKSKDALEEAGKVAIEAVENIRTVVSLTREELFYHLYMSKLHVIYSSPVSGFSYGFAQCIIFLVEAAIFRFGAWLIANGHMTFENLFIVFSALIFSAMMVGQNSSMVPDYAKAKESAGRILKLTQSLPSIDSSSTVGQTPTECHGEVEFKDICFHYPTRPGVSVLQKLSIVVHKGQTLALVGASGCGKSTLTQLLERFYDPVDGVVLLDGKALPELQVSWLRAQLGLVLQEPVLFDGSIAENIAYGDNERVVEQAEIEVVARAANIHNFISELPQGYETNVGDKGAKLSGGQKQRIAIARALVRNPSILLFDEATSALDTESEKIVQEALDKAREGRTSILIAHRLCTIQNADIIAVIQNGRVVEQGSHHELMACQKAYHALVNAQVTH</sequence>
<dbReference type="PROSITE" id="PS00211">
    <property type="entry name" value="ABC_TRANSPORTER_1"/>
    <property type="match status" value="2"/>
</dbReference>
<dbReference type="InterPro" id="IPR017871">
    <property type="entry name" value="ABC_transporter-like_CS"/>
</dbReference>
<feature type="domain" description="ABC transporter" evidence="14">
    <location>
        <begin position="879"/>
        <end position="1117"/>
    </location>
</feature>
<reference evidence="16" key="1">
    <citation type="submission" date="2025-08" db="UniProtKB">
        <authorList>
            <consortium name="Ensembl"/>
        </authorList>
    </citation>
    <scope>IDENTIFICATION</scope>
</reference>
<keyword evidence="7" id="KW-0067">ATP-binding</keyword>
<feature type="transmembrane region" description="Helical" evidence="13">
    <location>
        <begin position="181"/>
        <end position="204"/>
    </location>
</feature>
<dbReference type="GeneTree" id="ENSGT00940000155287"/>
<evidence type="ECO:0000256" key="4">
    <source>
        <dbReference type="ARBA" id="ARBA00022692"/>
    </source>
</evidence>
<evidence type="ECO:0000256" key="11">
    <source>
        <dbReference type="ARBA" id="ARBA00023180"/>
    </source>
</evidence>
<dbReference type="Pfam" id="PF00664">
    <property type="entry name" value="ABC_membrane"/>
    <property type="match status" value="2"/>
</dbReference>
<dbReference type="AlphaFoldDB" id="A0A8C4WYI1"/>
<keyword evidence="6" id="KW-0547">Nucleotide-binding</keyword>
<name>A0A8C4WYI1_EPTBU</name>
<protein>
    <submittedName>
        <fullName evidence="16">Uncharacterized protein</fullName>
    </submittedName>
</protein>
<dbReference type="SUPFAM" id="SSF90123">
    <property type="entry name" value="ABC transporter transmembrane region"/>
    <property type="match status" value="2"/>
</dbReference>
<comment type="similarity">
    <text evidence="2">Belongs to the ABC transporter superfamily. ABCB family. Multidrug resistance exporter (TC 3.A.1.201) subfamily.</text>
</comment>
<dbReference type="PROSITE" id="PS50893">
    <property type="entry name" value="ABC_TRANSPORTER_2"/>
    <property type="match status" value="2"/>
</dbReference>
<feature type="transmembrane region" description="Helical" evidence="13">
    <location>
        <begin position="682"/>
        <end position="702"/>
    </location>
</feature>
<feature type="domain" description="ABC transmembrane type-1" evidence="15">
    <location>
        <begin position="1"/>
        <end position="247"/>
    </location>
</feature>
<evidence type="ECO:0000256" key="8">
    <source>
        <dbReference type="ARBA" id="ARBA00022967"/>
    </source>
</evidence>
<dbReference type="FunFam" id="1.20.1560.10:FF:000009">
    <property type="entry name" value="ABC transporter B family member 1"/>
    <property type="match status" value="1"/>
</dbReference>
<dbReference type="SMART" id="SM00382">
    <property type="entry name" value="AAA"/>
    <property type="match status" value="2"/>
</dbReference>
<feature type="transmembrane region" description="Helical" evidence="13">
    <location>
        <begin position="564"/>
        <end position="588"/>
    </location>
</feature>
<reference evidence="16" key="2">
    <citation type="submission" date="2025-09" db="UniProtKB">
        <authorList>
            <consortium name="Ensembl"/>
        </authorList>
    </citation>
    <scope>IDENTIFICATION</scope>
</reference>
<keyword evidence="11" id="KW-0325">Glycoprotein</keyword>
<accession>A0A8C4WYI1</accession>
<evidence type="ECO:0000256" key="9">
    <source>
        <dbReference type="ARBA" id="ARBA00022989"/>
    </source>
</evidence>
<evidence type="ECO:0000256" key="2">
    <source>
        <dbReference type="ARBA" id="ARBA00007577"/>
    </source>
</evidence>
<dbReference type="FunFam" id="1.20.1560.10:FF:000018">
    <property type="entry name" value="ATP-binding cassette subfamily B member 11"/>
    <property type="match status" value="1"/>
</dbReference>
<proteinExistence type="inferred from homology"/>
<feature type="domain" description="ABC transmembrane type-1" evidence="15">
    <location>
        <begin position="568"/>
        <end position="844"/>
    </location>
</feature>
<evidence type="ECO:0000313" key="16">
    <source>
        <dbReference type="Ensembl" id="ENSEBUP00000020189.1"/>
    </source>
</evidence>
<dbReference type="InterPro" id="IPR036640">
    <property type="entry name" value="ABC1_TM_sf"/>
</dbReference>
<keyword evidence="9 13" id="KW-1133">Transmembrane helix</keyword>
<dbReference type="GO" id="GO:0005524">
    <property type="term" value="F:ATP binding"/>
    <property type="evidence" value="ECO:0007669"/>
    <property type="project" value="UniProtKB-KW"/>
</dbReference>
<feature type="transmembrane region" description="Helical" evidence="13">
    <location>
        <begin position="708"/>
        <end position="728"/>
    </location>
</feature>
<evidence type="ECO:0000256" key="1">
    <source>
        <dbReference type="ARBA" id="ARBA00004141"/>
    </source>
</evidence>
<keyword evidence="4 13" id="KW-0812">Transmembrane</keyword>
<dbReference type="InterPro" id="IPR011527">
    <property type="entry name" value="ABC1_TM_dom"/>
</dbReference>
<dbReference type="Gene3D" id="1.20.1560.10">
    <property type="entry name" value="ABC transporter type 1, transmembrane domain"/>
    <property type="match status" value="3"/>
</dbReference>
<dbReference type="InterPro" id="IPR003593">
    <property type="entry name" value="AAA+_ATPase"/>
</dbReference>
<dbReference type="GO" id="GO:0016887">
    <property type="term" value="F:ATP hydrolysis activity"/>
    <property type="evidence" value="ECO:0007669"/>
    <property type="project" value="InterPro"/>
</dbReference>
<evidence type="ECO:0000256" key="13">
    <source>
        <dbReference type="SAM" id="Phobius"/>
    </source>
</evidence>
<feature type="transmembrane region" description="Helical" evidence="13">
    <location>
        <begin position="608"/>
        <end position="627"/>
    </location>
</feature>
<feature type="transmembrane region" description="Helical" evidence="13">
    <location>
        <begin position="78"/>
        <end position="98"/>
    </location>
</feature>
<dbReference type="GO" id="GO:0005743">
    <property type="term" value="C:mitochondrial inner membrane"/>
    <property type="evidence" value="ECO:0007669"/>
    <property type="project" value="TreeGrafter"/>
</dbReference>
<dbReference type="Ensembl" id="ENSEBUT00000020765.1">
    <property type="protein sequence ID" value="ENSEBUP00000020189.1"/>
    <property type="gene ID" value="ENSEBUG00000012507.1"/>
</dbReference>
<evidence type="ECO:0000259" key="14">
    <source>
        <dbReference type="PROSITE" id="PS50893"/>
    </source>
</evidence>
<dbReference type="PROSITE" id="PS50929">
    <property type="entry name" value="ABC_TM1F"/>
    <property type="match status" value="2"/>
</dbReference>
<dbReference type="SUPFAM" id="SSF52540">
    <property type="entry name" value="P-loop containing nucleoside triphosphate hydrolases"/>
    <property type="match status" value="2"/>
</dbReference>
<keyword evidence="3" id="KW-0813">Transport</keyword>
<feature type="transmembrane region" description="Helical" evidence="13">
    <location>
        <begin position="216"/>
        <end position="236"/>
    </location>
</feature>
<comment type="subcellular location">
    <subcellularLocation>
        <location evidence="1">Membrane</location>
        <topology evidence="1">Multi-pass membrane protein</topology>
    </subcellularLocation>
</comment>
<feature type="domain" description="ABC transporter" evidence="14">
    <location>
        <begin position="266"/>
        <end position="500"/>
    </location>
</feature>
<dbReference type="CDD" id="cd18577">
    <property type="entry name" value="ABC_6TM_Pgp_ABCB1_D1_like"/>
    <property type="match status" value="1"/>
</dbReference>
<dbReference type="Gene3D" id="3.40.50.300">
    <property type="entry name" value="P-loop containing nucleotide triphosphate hydrolases"/>
    <property type="match status" value="2"/>
</dbReference>
<dbReference type="FunFam" id="3.40.50.300:FF:000479">
    <property type="entry name" value="Multidrug resistance protein 1A"/>
    <property type="match status" value="2"/>
</dbReference>
<evidence type="ECO:0000259" key="15">
    <source>
        <dbReference type="PROSITE" id="PS50929"/>
    </source>
</evidence>
<keyword evidence="5" id="KW-0677">Repeat</keyword>
<dbReference type="InterPro" id="IPR039421">
    <property type="entry name" value="Type_1_exporter"/>
</dbReference>
<evidence type="ECO:0000256" key="10">
    <source>
        <dbReference type="ARBA" id="ARBA00023136"/>
    </source>
</evidence>
<keyword evidence="17" id="KW-1185">Reference proteome</keyword>
<dbReference type="Proteomes" id="UP000694388">
    <property type="component" value="Unplaced"/>
</dbReference>
<dbReference type="PANTHER" id="PTHR43394">
    <property type="entry name" value="ATP-DEPENDENT PERMEASE MDL1, MITOCHONDRIAL"/>
    <property type="match status" value="1"/>
</dbReference>
<evidence type="ECO:0000256" key="7">
    <source>
        <dbReference type="ARBA" id="ARBA00022840"/>
    </source>
</evidence>
<evidence type="ECO:0000256" key="6">
    <source>
        <dbReference type="ARBA" id="ARBA00022741"/>
    </source>
</evidence>
<feature type="transmembrane region" description="Helical" evidence="13">
    <location>
        <begin position="786"/>
        <end position="809"/>
    </location>
</feature>
<evidence type="ECO:0000256" key="12">
    <source>
        <dbReference type="SAM" id="MobiDB-lite"/>
    </source>
</evidence>
<dbReference type="CDD" id="cd18578">
    <property type="entry name" value="ABC_6TM_Pgp_ABCB1_D2_like"/>
    <property type="match status" value="1"/>
</dbReference>
<keyword evidence="10 13" id="KW-0472">Membrane</keyword>
<evidence type="ECO:0000256" key="3">
    <source>
        <dbReference type="ARBA" id="ARBA00022448"/>
    </source>
</evidence>
<dbReference type="Pfam" id="PF00005">
    <property type="entry name" value="ABC_tran"/>
    <property type="match status" value="2"/>
</dbReference>
<feature type="transmembrane region" description="Helical" evidence="13">
    <location>
        <begin position="815"/>
        <end position="833"/>
    </location>
</feature>
<feature type="compositionally biased region" description="Basic and acidic residues" evidence="12">
    <location>
        <begin position="506"/>
        <end position="530"/>
    </location>
</feature>
<dbReference type="GO" id="GO:0015421">
    <property type="term" value="F:ABC-type oligopeptide transporter activity"/>
    <property type="evidence" value="ECO:0007669"/>
    <property type="project" value="TreeGrafter"/>
</dbReference>
<feature type="region of interest" description="Disordered" evidence="12">
    <location>
        <begin position="506"/>
        <end position="533"/>
    </location>
</feature>